<evidence type="ECO:0000313" key="3">
    <source>
        <dbReference type="Proteomes" id="UP001396334"/>
    </source>
</evidence>
<evidence type="ECO:0000313" key="2">
    <source>
        <dbReference type="EMBL" id="KAK8977361.1"/>
    </source>
</evidence>
<evidence type="ECO:0000313" key="1">
    <source>
        <dbReference type="EMBL" id="KAK8976368.1"/>
    </source>
</evidence>
<proteinExistence type="predicted"/>
<protein>
    <recommendedName>
        <fullName evidence="4">DUF4283 domain-containing protein</fullName>
    </recommendedName>
</protein>
<dbReference type="EMBL" id="JBBPBN010000121">
    <property type="protein sequence ID" value="KAK8977361.1"/>
    <property type="molecule type" value="Genomic_DNA"/>
</dbReference>
<accession>A0ABR2NME9</accession>
<sequence>MPHLCQLFRMHFEIESKCQEILNRGPWLFKDDWLAFSPFDHTLNVQDQIFNAMNVWVRIHDIPSTLLESDLMAIKTRSSLGSLIGIVTKTDTRRIDGNMTSYLRVGCCINVISPICRCVFIGGVSSSEKYCMLQYEHLPTLFYGCDLIGYLVIACPMGKLTPETKLQYGDWLRYLPPSSQTGSSSFQGHIHHHAANPLTPISS</sequence>
<evidence type="ECO:0008006" key="4">
    <source>
        <dbReference type="Google" id="ProtNLM"/>
    </source>
</evidence>
<keyword evidence="3" id="KW-1185">Reference proteome</keyword>
<organism evidence="2 3">
    <name type="scientific">Hibiscus sabdariffa</name>
    <name type="common">roselle</name>
    <dbReference type="NCBI Taxonomy" id="183260"/>
    <lineage>
        <taxon>Eukaryota</taxon>
        <taxon>Viridiplantae</taxon>
        <taxon>Streptophyta</taxon>
        <taxon>Embryophyta</taxon>
        <taxon>Tracheophyta</taxon>
        <taxon>Spermatophyta</taxon>
        <taxon>Magnoliopsida</taxon>
        <taxon>eudicotyledons</taxon>
        <taxon>Gunneridae</taxon>
        <taxon>Pentapetalae</taxon>
        <taxon>rosids</taxon>
        <taxon>malvids</taxon>
        <taxon>Malvales</taxon>
        <taxon>Malvaceae</taxon>
        <taxon>Malvoideae</taxon>
        <taxon>Hibiscus</taxon>
    </lineage>
</organism>
<dbReference type="InterPro" id="IPR040256">
    <property type="entry name" value="At4g02000-like"/>
</dbReference>
<dbReference type="Proteomes" id="UP001396334">
    <property type="component" value="Unassembled WGS sequence"/>
</dbReference>
<gene>
    <name evidence="2" type="ORF">V6N11_034411</name>
    <name evidence="1" type="ORF">V6N11_074243</name>
</gene>
<dbReference type="PANTHER" id="PTHR31286">
    <property type="entry name" value="GLYCINE-RICH CELL WALL STRUCTURAL PROTEIN 1.8-LIKE"/>
    <property type="match status" value="1"/>
</dbReference>
<dbReference type="EMBL" id="JBBPBN010000134">
    <property type="protein sequence ID" value="KAK8976368.1"/>
    <property type="molecule type" value="Genomic_DNA"/>
</dbReference>
<dbReference type="PANTHER" id="PTHR31286:SF180">
    <property type="entry name" value="OS10G0362600 PROTEIN"/>
    <property type="match status" value="1"/>
</dbReference>
<name>A0ABR2NME9_9ROSI</name>
<comment type="caution">
    <text evidence="2">The sequence shown here is derived from an EMBL/GenBank/DDBJ whole genome shotgun (WGS) entry which is preliminary data.</text>
</comment>
<reference evidence="2 3" key="1">
    <citation type="journal article" date="2024" name="G3 (Bethesda)">
        <title>Genome assembly of Hibiscus sabdariffa L. provides insights into metabolisms of medicinal natural products.</title>
        <authorList>
            <person name="Kim T."/>
        </authorList>
    </citation>
    <scope>NUCLEOTIDE SEQUENCE [LARGE SCALE GENOMIC DNA]</scope>
    <source>
        <strain evidence="2">TK-2024</strain>
        <tissue evidence="2">Old leaves</tissue>
    </source>
</reference>